<comment type="caution">
    <text evidence="1">The sequence shown here is derived from an EMBL/GenBank/DDBJ whole genome shotgun (WGS) entry which is preliminary data.</text>
</comment>
<dbReference type="AlphaFoldDB" id="A0A8H7H1G7"/>
<feature type="non-terminal residue" evidence="1">
    <location>
        <position position="1"/>
    </location>
</feature>
<name>A0A8H7H1G7_9AGAM</name>
<dbReference type="EMBL" id="JACYCC010000410">
    <property type="protein sequence ID" value="KAF8666225.1"/>
    <property type="molecule type" value="Genomic_DNA"/>
</dbReference>
<gene>
    <name evidence="1" type="ORF">RHS04_09707</name>
</gene>
<sequence>NAAIPRMCAFSPRCTSFCALHIAPPHTSMALIYMTSLVCSRIYTLQSTSGFRDQINIWSDRVHIHHIQFNTSETTYLDKAGHKLYRAVPILPKIIVLGGNRAQYDERFAMVPTDAQIGWGTSVRKAEENSAQNLMMSGYCVKGGSSTSPSDHAYTPFRTLTNRLVPALRLMCSIIPSLPSAQSFSAHLYPVNMPGSIPVIRLNSAFFLTA</sequence>
<dbReference type="Proteomes" id="UP000650582">
    <property type="component" value="Unassembled WGS sequence"/>
</dbReference>
<organism evidence="1 2">
    <name type="scientific">Rhizoctonia solani</name>
    <dbReference type="NCBI Taxonomy" id="456999"/>
    <lineage>
        <taxon>Eukaryota</taxon>
        <taxon>Fungi</taxon>
        <taxon>Dikarya</taxon>
        <taxon>Basidiomycota</taxon>
        <taxon>Agaricomycotina</taxon>
        <taxon>Agaricomycetes</taxon>
        <taxon>Cantharellales</taxon>
        <taxon>Ceratobasidiaceae</taxon>
        <taxon>Rhizoctonia</taxon>
    </lineage>
</organism>
<proteinExistence type="predicted"/>
<protein>
    <submittedName>
        <fullName evidence="1">Uncharacterized protein</fullName>
    </submittedName>
</protein>
<reference evidence="1" key="1">
    <citation type="submission" date="2020-09" db="EMBL/GenBank/DDBJ databases">
        <title>Comparative genome analyses of four rice-infecting Rhizoctonia solani isolates reveal extensive enrichment of homogalacturonan modification genes.</title>
        <authorList>
            <person name="Lee D.-Y."/>
            <person name="Jeon J."/>
            <person name="Kim K.-T."/>
            <person name="Cheong K."/>
            <person name="Song H."/>
            <person name="Choi G."/>
            <person name="Ko J."/>
            <person name="Opiyo S.O."/>
            <person name="Zuo S."/>
            <person name="Madhav S."/>
            <person name="Lee Y.-H."/>
            <person name="Wang G.-L."/>
        </authorList>
    </citation>
    <scope>NUCLEOTIDE SEQUENCE</scope>
    <source>
        <strain evidence="1">AG1-IA YN-7</strain>
    </source>
</reference>
<accession>A0A8H7H1G7</accession>
<evidence type="ECO:0000313" key="2">
    <source>
        <dbReference type="Proteomes" id="UP000650582"/>
    </source>
</evidence>
<evidence type="ECO:0000313" key="1">
    <source>
        <dbReference type="EMBL" id="KAF8666225.1"/>
    </source>
</evidence>